<accession>A0A0F9MU92</accession>
<dbReference type="AlphaFoldDB" id="A0A0F9MU92"/>
<protein>
    <submittedName>
        <fullName evidence="1">Uncharacterized protein</fullName>
    </submittedName>
</protein>
<organism evidence="1">
    <name type="scientific">marine sediment metagenome</name>
    <dbReference type="NCBI Taxonomy" id="412755"/>
    <lineage>
        <taxon>unclassified sequences</taxon>
        <taxon>metagenomes</taxon>
        <taxon>ecological metagenomes</taxon>
    </lineage>
</organism>
<sequence>MDKEQENHLPKMPLDNIVKGCIYHLNEEVMSRKQTPALFYEFREHLTKAVKSVPSPPKGETPIAQMSFMLEDFIRGVSRIIVSISSIAPGVLERDGELSKDQASLVRRGVEEYLIGLTEQMLKKHVLDDHIEYDNFHSTKKGS</sequence>
<dbReference type="EMBL" id="LAZR01008216">
    <property type="protein sequence ID" value="KKM80225.1"/>
    <property type="molecule type" value="Genomic_DNA"/>
</dbReference>
<proteinExistence type="predicted"/>
<gene>
    <name evidence="1" type="ORF">LCGC14_1342080</name>
</gene>
<comment type="caution">
    <text evidence="1">The sequence shown here is derived from an EMBL/GenBank/DDBJ whole genome shotgun (WGS) entry which is preliminary data.</text>
</comment>
<reference evidence="1" key="1">
    <citation type="journal article" date="2015" name="Nature">
        <title>Complex archaea that bridge the gap between prokaryotes and eukaryotes.</title>
        <authorList>
            <person name="Spang A."/>
            <person name="Saw J.H."/>
            <person name="Jorgensen S.L."/>
            <person name="Zaremba-Niedzwiedzka K."/>
            <person name="Martijn J."/>
            <person name="Lind A.E."/>
            <person name="van Eijk R."/>
            <person name="Schleper C."/>
            <person name="Guy L."/>
            <person name="Ettema T.J."/>
        </authorList>
    </citation>
    <scope>NUCLEOTIDE SEQUENCE</scope>
</reference>
<evidence type="ECO:0000313" key="1">
    <source>
        <dbReference type="EMBL" id="KKM80225.1"/>
    </source>
</evidence>
<name>A0A0F9MU92_9ZZZZ</name>